<dbReference type="InterPro" id="IPR002371">
    <property type="entry name" value="FlgK"/>
</dbReference>
<evidence type="ECO:0000256" key="2">
    <source>
        <dbReference type="ARBA" id="ARBA00004613"/>
    </source>
</evidence>
<keyword evidence="12" id="KW-0966">Cell projection</keyword>
<feature type="domain" description="Flagellar hook-associated protein 1 D2-like" evidence="10">
    <location>
        <begin position="337"/>
        <end position="415"/>
    </location>
</feature>
<dbReference type="SUPFAM" id="SSF64518">
    <property type="entry name" value="Phase 1 flagellin"/>
    <property type="match status" value="1"/>
</dbReference>
<comment type="subcellular location">
    <subcellularLocation>
        <location evidence="1 7">Bacterial flagellum</location>
    </subcellularLocation>
    <subcellularLocation>
        <location evidence="2 7">Secreted</location>
    </subcellularLocation>
</comment>
<keyword evidence="13" id="KW-1185">Reference proteome</keyword>
<dbReference type="Proteomes" id="UP000319715">
    <property type="component" value="Unassembled WGS sequence"/>
</dbReference>
<feature type="domain" description="Flagellar basal-body/hook protein C-terminal" evidence="9">
    <location>
        <begin position="507"/>
        <end position="545"/>
    </location>
</feature>
<dbReference type="InterPro" id="IPR053927">
    <property type="entry name" value="FlgK_helical"/>
</dbReference>
<dbReference type="PANTHER" id="PTHR30033">
    <property type="entry name" value="FLAGELLAR HOOK-ASSOCIATED PROTEIN 1"/>
    <property type="match status" value="1"/>
</dbReference>
<dbReference type="InterPro" id="IPR049119">
    <property type="entry name" value="FlgK_D2-like"/>
</dbReference>
<evidence type="ECO:0000256" key="7">
    <source>
        <dbReference type="RuleBase" id="RU362065"/>
    </source>
</evidence>
<dbReference type="PANTHER" id="PTHR30033:SF1">
    <property type="entry name" value="FLAGELLAR HOOK-ASSOCIATED PROTEIN 1"/>
    <property type="match status" value="1"/>
</dbReference>
<reference evidence="12 13" key="1">
    <citation type="submission" date="2019-06" db="EMBL/GenBank/DDBJ databases">
        <title>Pantoea dispersa Assembly.</title>
        <authorList>
            <person name="Wang J."/>
        </authorList>
    </citation>
    <scope>NUCLEOTIDE SEQUENCE [LARGE SCALE GENOMIC DNA]</scope>
    <source>
        <strain evidence="13">bio</strain>
    </source>
</reference>
<dbReference type="NCBIfam" id="TIGR02492">
    <property type="entry name" value="flgK_ends"/>
    <property type="match status" value="1"/>
</dbReference>
<dbReference type="RefSeq" id="WP_141495320.1">
    <property type="nucleotide sequence ID" value="NZ_VICF01000001.1"/>
</dbReference>
<dbReference type="Pfam" id="PF06429">
    <property type="entry name" value="Flg_bbr_C"/>
    <property type="match status" value="1"/>
</dbReference>
<keyword evidence="5 7" id="KW-0964">Secreted</keyword>
<evidence type="ECO:0000259" key="11">
    <source>
        <dbReference type="Pfam" id="PF22638"/>
    </source>
</evidence>
<evidence type="ECO:0000256" key="3">
    <source>
        <dbReference type="ARBA" id="ARBA00009677"/>
    </source>
</evidence>
<dbReference type="Pfam" id="PF00460">
    <property type="entry name" value="Flg_bb_rod"/>
    <property type="match status" value="1"/>
</dbReference>
<evidence type="ECO:0000256" key="4">
    <source>
        <dbReference type="ARBA" id="ARBA00016244"/>
    </source>
</evidence>
<evidence type="ECO:0000256" key="6">
    <source>
        <dbReference type="ARBA" id="ARBA00023143"/>
    </source>
</evidence>
<accession>A0ABY3A2X8</accession>
<gene>
    <name evidence="7 12" type="primary">flgK</name>
    <name evidence="12" type="ORF">FK492_02155</name>
</gene>
<comment type="similarity">
    <text evidence="3 7">Belongs to the flagella basal body rod proteins family.</text>
</comment>
<sequence length="546" mass="57897">MNLMYLARNGLGAAQTALHVVGNNLSNAMTPGYSRQSAQFGEAGGRTTANGFFGYGTQINGIERAYSGFANQQLRDANSSFMQHDGRLSQLSQIDKLFGDDSANFSVSLNNLFKGLETLNGDASSASARQAAYLQFTALTSQLNTQGQALNGLQKSSNSQIEQSVTDINDVTRQLASLNEEIGKIHGQTGNLPADLLDLRDGLLNKLSGQVGIRVSENSATGRVDVTLENGFPLVNGHSAYTLSTAPSAEDPLKTVVMYRDSAGNEQRLDESKLSHGKLGGLFTFRNNDLLQARDELNQLALQMAQRFNTVNRDGYDAAGKPGGDIFTIPQPVAQANRNNRGSATLDVSFSDISQVQTGGYTLSMTDSGDWQVKSRDGRVVPHTVDANTGALQFDGLSISVTPGASPGDSFSLNPLDNVAARLQVALSNGDGIAASGSADADDKTNNENLKKMLAIQTEALVGKATLSEAYSSLVGRVGATASAAESDASQSAKALEAAAMEQQAIAGVDLNEEYISLQMYTQYYQANSQVLQTANTLFDALLSLR</sequence>
<evidence type="ECO:0000259" key="9">
    <source>
        <dbReference type="Pfam" id="PF06429"/>
    </source>
</evidence>
<organism evidence="12 13">
    <name type="scientific">Pantoea dispersa</name>
    <dbReference type="NCBI Taxonomy" id="59814"/>
    <lineage>
        <taxon>Bacteria</taxon>
        <taxon>Pseudomonadati</taxon>
        <taxon>Pseudomonadota</taxon>
        <taxon>Gammaproteobacteria</taxon>
        <taxon>Enterobacterales</taxon>
        <taxon>Erwiniaceae</taxon>
        <taxon>Pantoea</taxon>
    </lineage>
</organism>
<dbReference type="InterPro" id="IPR001444">
    <property type="entry name" value="Flag_bb_rod_N"/>
</dbReference>
<feature type="domain" description="Flagellar basal body rod protein N-terminal" evidence="8">
    <location>
        <begin position="4"/>
        <end position="33"/>
    </location>
</feature>
<protein>
    <recommendedName>
        <fullName evidence="4 7">Flagellar hook-associated protein 1</fullName>
        <shortName evidence="7">HAP1</shortName>
    </recommendedName>
</protein>
<evidence type="ECO:0000256" key="1">
    <source>
        <dbReference type="ARBA" id="ARBA00004365"/>
    </source>
</evidence>
<evidence type="ECO:0000259" key="8">
    <source>
        <dbReference type="Pfam" id="PF00460"/>
    </source>
</evidence>
<name>A0ABY3A2X8_9GAMM</name>
<evidence type="ECO:0000313" key="13">
    <source>
        <dbReference type="Proteomes" id="UP000319715"/>
    </source>
</evidence>
<comment type="caution">
    <text evidence="12">The sequence shown here is derived from an EMBL/GenBank/DDBJ whole genome shotgun (WGS) entry which is preliminary data.</text>
</comment>
<proteinExistence type="inferred from homology"/>
<evidence type="ECO:0000256" key="5">
    <source>
        <dbReference type="ARBA" id="ARBA00022525"/>
    </source>
</evidence>
<feature type="domain" description="Flagellar hook-associated protein FlgK helical" evidence="11">
    <location>
        <begin position="91"/>
        <end position="327"/>
    </location>
</feature>
<dbReference type="Pfam" id="PF22638">
    <property type="entry name" value="FlgK_D1"/>
    <property type="match status" value="1"/>
</dbReference>
<dbReference type="InterPro" id="IPR010930">
    <property type="entry name" value="Flg_bb/hook_C_dom"/>
</dbReference>
<keyword evidence="12" id="KW-0282">Flagellum</keyword>
<keyword evidence="12" id="KW-0969">Cilium</keyword>
<dbReference type="Pfam" id="PF21158">
    <property type="entry name" value="flgK_1st_1"/>
    <property type="match status" value="1"/>
</dbReference>
<keyword evidence="6 7" id="KW-0975">Bacterial flagellum</keyword>
<evidence type="ECO:0000259" key="10">
    <source>
        <dbReference type="Pfam" id="PF21158"/>
    </source>
</evidence>
<dbReference type="EMBL" id="VICF01000001">
    <property type="protein sequence ID" value="TQC76830.1"/>
    <property type="molecule type" value="Genomic_DNA"/>
</dbReference>
<evidence type="ECO:0000313" key="12">
    <source>
        <dbReference type="EMBL" id="TQC76830.1"/>
    </source>
</evidence>
<dbReference type="PRINTS" id="PR01005">
    <property type="entry name" value="FLGHOOKAP1"/>
</dbReference>